<sequence length="76" mass="7991">MIIHKSKPFDLPKQADPLRFCSKPSSQTHPPTGTIHSPSALQCIRGAVPPCALLWGTHVPLRGTKAVVSAPEGVAG</sequence>
<proteinExistence type="predicted"/>
<dbReference type="EMBL" id="SRLO01000049">
    <property type="protein sequence ID" value="TNN81119.1"/>
    <property type="molecule type" value="Genomic_DNA"/>
</dbReference>
<keyword evidence="2" id="KW-1185">Reference proteome</keyword>
<accession>A0A4Z2ISY5</accession>
<reference evidence="1 2" key="1">
    <citation type="submission" date="2019-03" db="EMBL/GenBank/DDBJ databases">
        <title>First draft genome of Liparis tanakae, snailfish: a comprehensive survey of snailfish specific genes.</title>
        <authorList>
            <person name="Kim W."/>
            <person name="Song I."/>
            <person name="Jeong J.-H."/>
            <person name="Kim D."/>
            <person name="Kim S."/>
            <person name="Ryu S."/>
            <person name="Song J.Y."/>
            <person name="Lee S.K."/>
        </authorList>
    </citation>
    <scope>NUCLEOTIDE SEQUENCE [LARGE SCALE GENOMIC DNA]</scope>
    <source>
        <tissue evidence="1">Muscle</tissue>
    </source>
</reference>
<evidence type="ECO:0000313" key="2">
    <source>
        <dbReference type="Proteomes" id="UP000314294"/>
    </source>
</evidence>
<dbReference type="AlphaFoldDB" id="A0A4Z2ISY5"/>
<comment type="caution">
    <text evidence="1">The sequence shown here is derived from an EMBL/GenBank/DDBJ whole genome shotgun (WGS) entry which is preliminary data.</text>
</comment>
<protein>
    <submittedName>
        <fullName evidence="1">Uncharacterized protein</fullName>
    </submittedName>
</protein>
<dbReference type="Proteomes" id="UP000314294">
    <property type="component" value="Unassembled WGS sequence"/>
</dbReference>
<evidence type="ECO:0000313" key="1">
    <source>
        <dbReference type="EMBL" id="TNN81119.1"/>
    </source>
</evidence>
<gene>
    <name evidence="1" type="ORF">EYF80_008775</name>
</gene>
<name>A0A4Z2ISY5_9TELE</name>
<organism evidence="1 2">
    <name type="scientific">Liparis tanakae</name>
    <name type="common">Tanaka's snailfish</name>
    <dbReference type="NCBI Taxonomy" id="230148"/>
    <lineage>
        <taxon>Eukaryota</taxon>
        <taxon>Metazoa</taxon>
        <taxon>Chordata</taxon>
        <taxon>Craniata</taxon>
        <taxon>Vertebrata</taxon>
        <taxon>Euteleostomi</taxon>
        <taxon>Actinopterygii</taxon>
        <taxon>Neopterygii</taxon>
        <taxon>Teleostei</taxon>
        <taxon>Neoteleostei</taxon>
        <taxon>Acanthomorphata</taxon>
        <taxon>Eupercaria</taxon>
        <taxon>Perciformes</taxon>
        <taxon>Cottioidei</taxon>
        <taxon>Cottales</taxon>
        <taxon>Liparidae</taxon>
        <taxon>Liparis</taxon>
    </lineage>
</organism>